<dbReference type="Proteomes" id="UP000620596">
    <property type="component" value="Unassembled WGS sequence"/>
</dbReference>
<proteinExistence type="predicted"/>
<feature type="compositionally biased region" description="Gly residues" evidence="1">
    <location>
        <begin position="313"/>
        <end position="331"/>
    </location>
</feature>
<dbReference type="InterPro" id="IPR012434">
    <property type="entry name" value="DUF1631"/>
</dbReference>
<feature type="compositionally biased region" description="Low complexity" evidence="1">
    <location>
        <begin position="296"/>
        <end position="312"/>
    </location>
</feature>
<feature type="compositionally biased region" description="Gly residues" evidence="1">
    <location>
        <begin position="282"/>
        <end position="295"/>
    </location>
</feature>
<feature type="compositionally biased region" description="Gly residues" evidence="1">
    <location>
        <begin position="254"/>
        <end position="266"/>
    </location>
</feature>
<name>A0A916S7C6_9BURK</name>
<comment type="caution">
    <text evidence="2">The sequence shown here is derived from an EMBL/GenBank/DDBJ whole genome shotgun (WGS) entry which is preliminary data.</text>
</comment>
<dbReference type="Pfam" id="PF07793">
    <property type="entry name" value="DUF1631"/>
    <property type="match status" value="1"/>
</dbReference>
<evidence type="ECO:0000256" key="1">
    <source>
        <dbReference type="SAM" id="MobiDB-lite"/>
    </source>
</evidence>
<reference evidence="2" key="1">
    <citation type="journal article" date="2014" name="Int. J. Syst. Evol. Microbiol.">
        <title>Complete genome sequence of Corynebacterium casei LMG S-19264T (=DSM 44701T), isolated from a smear-ripened cheese.</title>
        <authorList>
            <consortium name="US DOE Joint Genome Institute (JGI-PGF)"/>
            <person name="Walter F."/>
            <person name="Albersmeier A."/>
            <person name="Kalinowski J."/>
            <person name="Ruckert C."/>
        </authorList>
    </citation>
    <scope>NUCLEOTIDE SEQUENCE</scope>
    <source>
        <strain evidence="2">CGMCC 1.15322</strain>
    </source>
</reference>
<feature type="region of interest" description="Disordered" evidence="1">
    <location>
        <begin position="216"/>
        <end position="356"/>
    </location>
</feature>
<evidence type="ECO:0000313" key="3">
    <source>
        <dbReference type="Proteomes" id="UP000620596"/>
    </source>
</evidence>
<accession>A0A916S7C6</accession>
<evidence type="ECO:0000313" key="2">
    <source>
        <dbReference type="EMBL" id="GGA87910.1"/>
    </source>
</evidence>
<gene>
    <name evidence="2" type="ORF">GCM10011496_05770</name>
</gene>
<sequence>MAATNKQDLRLARQAREQFVAFAAGVMPTLAADIKARLSEAMDAAGTAREMQDRRDGWMSFQENETIWVDATMAAWKKALIAPAATASMPLDSGKFELMGNEVMENKILASRLALRLLDSASWELNDLRLRIQALESVPELAKEDVLRPEVLSQNLVEQWTLAPLSRELWLTVQDLIQQRLTTHLLEAYRAANEFLIKENVMVDIDRRALVKRTPSAVPNAPAARLSRPAGMAPGERASTLPAPGRHFDEPGYGRPGGSGGPGGRSDTGWDRASDLVFDSNGAGGGRAGGRGPSFGAGASRGDPGERGPSSAGAGGGFGGGSSGRGGGRGTNPGREATGSEMAAGRSDIQDETRMQTGTSPLARARMRAQGVMGHLKRLLSDHAVEFDQTQAHEPSPQLAQALARTPSGGGDCGNSHEGTLVDAPDQIYGVAQVEQAAGALRQRTSVLKQAASTSSEKATIEIVALMFQSILAEDRIPPAVRVWFARLQMPVLRVAISEPEFFGSLQHPARRLIDRMGSCVLGFDATVSGSALEIEVKRVVQVIEQYPETGRRVFQLVYDEFQKFLSKFLSEQGSVARVVTVAQQMEQKETMAIQYTIEMRNMLNDMPVREQIREFLFKIWAEVLAIAAMKNGPQHNDTIKLKRAAADLVWAASAKPNRNDRARVIADLPKLLQLLRQGMSMLGLATPVQDQHLKIISETLADAFMSKTDAISLERIDEMAKRLANLEDYLSDEDVGDLPLDTENLVMMIGIDASDLAVIADGGSRPSEAVRAWALELQVGAWFSLDHNGKVSHVQFAWRSDRKQLHLFASADGRNFLIQARRLAAYLQAGLLVPTEDEALTVRATRDALAKLDANPERLLG</sequence>
<keyword evidence="3" id="KW-1185">Reference proteome</keyword>
<organism evidence="2 3">
    <name type="scientific">Polaromonas eurypsychrophila</name>
    <dbReference type="NCBI Taxonomy" id="1614635"/>
    <lineage>
        <taxon>Bacteria</taxon>
        <taxon>Pseudomonadati</taxon>
        <taxon>Pseudomonadota</taxon>
        <taxon>Betaproteobacteria</taxon>
        <taxon>Burkholderiales</taxon>
        <taxon>Comamonadaceae</taxon>
        <taxon>Polaromonas</taxon>
    </lineage>
</organism>
<evidence type="ECO:0008006" key="4">
    <source>
        <dbReference type="Google" id="ProtNLM"/>
    </source>
</evidence>
<dbReference type="RefSeq" id="WP_188706424.1">
    <property type="nucleotide sequence ID" value="NZ_BMIG01000002.1"/>
</dbReference>
<reference evidence="2" key="2">
    <citation type="submission" date="2020-09" db="EMBL/GenBank/DDBJ databases">
        <authorList>
            <person name="Sun Q."/>
            <person name="Zhou Y."/>
        </authorList>
    </citation>
    <scope>NUCLEOTIDE SEQUENCE</scope>
    <source>
        <strain evidence="2">CGMCC 1.15322</strain>
    </source>
</reference>
<dbReference type="EMBL" id="BMIG01000002">
    <property type="protein sequence ID" value="GGA87910.1"/>
    <property type="molecule type" value="Genomic_DNA"/>
</dbReference>
<protein>
    <recommendedName>
        <fullName evidence="4">DUF1631 domain-containing protein</fullName>
    </recommendedName>
</protein>
<dbReference type="AlphaFoldDB" id="A0A916S7C6"/>